<accession>A0A0D5Y8B3</accession>
<dbReference type="AlphaFoldDB" id="A0A0D5Y8B3"/>
<feature type="compositionally biased region" description="Basic and acidic residues" evidence="1">
    <location>
        <begin position="1"/>
        <end position="11"/>
    </location>
</feature>
<name>A0A0D5Y8B3_9PSED</name>
<evidence type="ECO:0000313" key="3">
    <source>
        <dbReference type="Proteomes" id="UP000032748"/>
    </source>
</evidence>
<evidence type="ECO:0000313" key="2">
    <source>
        <dbReference type="EMBL" id="AKA27197.1"/>
    </source>
</evidence>
<protein>
    <submittedName>
        <fullName evidence="2">Uncharacterized protein</fullName>
    </submittedName>
</protein>
<dbReference type="Proteomes" id="UP000032748">
    <property type="component" value="Chromosome"/>
</dbReference>
<evidence type="ECO:0000256" key="1">
    <source>
        <dbReference type="SAM" id="MobiDB-lite"/>
    </source>
</evidence>
<feature type="region of interest" description="Disordered" evidence="1">
    <location>
        <begin position="1"/>
        <end position="20"/>
    </location>
</feature>
<reference evidence="2 3" key="1">
    <citation type="journal article" date="2015" name="Mol. Plant Microbe Interact.">
        <title>Comparative Genomic Analysis of Pseudomonas chlororaphis PCL1606 Reveals New Insight into Antifungal Compounds Involved in Biocontrol.</title>
        <authorList>
            <person name="Calderon C.E."/>
            <person name="Ramos C."/>
            <person name="de Vicente A."/>
            <person name="Cazorla F.M."/>
        </authorList>
    </citation>
    <scope>NUCLEOTIDE SEQUENCE [LARGE SCALE GENOMIC DNA]</scope>
    <source>
        <strain evidence="2 3">PCL1606</strain>
    </source>
</reference>
<dbReference type="KEGG" id="pcz:PCL1606_57520"/>
<sequence>MRIEPATEQHDSISNAQVSDRKVKIHHHVRTKGMKFICLLYSG</sequence>
<organism evidence="2 3">
    <name type="scientific">Pseudomonas chlororaphis</name>
    <dbReference type="NCBI Taxonomy" id="587753"/>
    <lineage>
        <taxon>Bacteria</taxon>
        <taxon>Pseudomonadati</taxon>
        <taxon>Pseudomonadota</taxon>
        <taxon>Gammaproteobacteria</taxon>
        <taxon>Pseudomonadales</taxon>
        <taxon>Pseudomonadaceae</taxon>
        <taxon>Pseudomonas</taxon>
    </lineage>
</organism>
<proteinExistence type="predicted"/>
<gene>
    <name evidence="2" type="ORF">PCL1606_57520</name>
</gene>
<dbReference type="PATRIC" id="fig|587753.10.peg.5736"/>
<dbReference type="EMBL" id="CP011110">
    <property type="protein sequence ID" value="AKA27197.1"/>
    <property type="molecule type" value="Genomic_DNA"/>
</dbReference>